<dbReference type="PROSITE" id="PS00086">
    <property type="entry name" value="CYTOCHROME_P450"/>
    <property type="match status" value="1"/>
</dbReference>
<keyword evidence="3 4" id="KW-0479">Metal-binding</keyword>
<protein>
    <submittedName>
        <fullName evidence="5">Cytochrome P450</fullName>
    </submittedName>
</protein>
<evidence type="ECO:0000256" key="4">
    <source>
        <dbReference type="RuleBase" id="RU000461"/>
    </source>
</evidence>
<comment type="caution">
    <text evidence="5">The sequence shown here is derived from an EMBL/GenBank/DDBJ whole genome shotgun (WGS) entry which is preliminary data.</text>
</comment>
<dbReference type="InterPro" id="IPR017972">
    <property type="entry name" value="Cyt_P450_CS"/>
</dbReference>
<reference evidence="5" key="1">
    <citation type="submission" date="2020-10" db="EMBL/GenBank/DDBJ databases">
        <title>Taxonomic study of unclassified bacteria belonging to the class Ktedonobacteria.</title>
        <authorList>
            <person name="Yabe S."/>
            <person name="Wang C.M."/>
            <person name="Zheng Y."/>
            <person name="Sakai Y."/>
            <person name="Cavaletti L."/>
            <person name="Monciardini P."/>
            <person name="Donadio S."/>
        </authorList>
    </citation>
    <scope>NUCLEOTIDE SEQUENCE</scope>
    <source>
        <strain evidence="5">ID150040</strain>
    </source>
</reference>
<dbReference type="PANTHER" id="PTHR24305:SF166">
    <property type="entry name" value="CYTOCHROME P450 12A4, MITOCHONDRIAL-RELATED"/>
    <property type="match status" value="1"/>
</dbReference>
<keyword evidence="6" id="KW-1185">Reference proteome</keyword>
<dbReference type="InterPro" id="IPR002401">
    <property type="entry name" value="Cyt_P450_E_grp-I"/>
</dbReference>
<dbReference type="InterPro" id="IPR050121">
    <property type="entry name" value="Cytochrome_P450_monoxygenase"/>
</dbReference>
<dbReference type="Pfam" id="PF00067">
    <property type="entry name" value="p450"/>
    <property type="match status" value="1"/>
</dbReference>
<dbReference type="PRINTS" id="PR00385">
    <property type="entry name" value="P450"/>
</dbReference>
<comment type="cofactor">
    <cofactor evidence="1 3">
        <name>heme</name>
        <dbReference type="ChEBI" id="CHEBI:30413"/>
    </cofactor>
</comment>
<evidence type="ECO:0000313" key="6">
    <source>
        <dbReference type="Proteomes" id="UP000597444"/>
    </source>
</evidence>
<sequence>MATIIAAKNVIPGPRALPLLGWRANMLKLFRDPFTYLPLLHKQYGNVVALAEGDLTYVCAFGPALNFQVLSKPDLFEVSAGPFQKLPENTPLVRIGGNSLQMMKGEKHRQQRRLMQPAFHRQQVAHYRDNMVTLVQRMLDRWQGRSEIDLSREMELLTRSVTVKALFGLDNEAEIDQLGNLLERMVAQIPLAMIAPINVPGTPYYQTQRLAAQLETALQSMIARKRTQTEAHDLLSVLIHAHDEDGTTLHDKELVSHAFTLFSAGFSTTSAALTWTIFLLGQHPRIYERLVDELLSVLHGEPPTIEQLKQLAYLDAVVKESLRILPPGGIGQRRATAPCELGGYELPAGSTIIYSEYLTHRLPELYEEPDRFKPERWNTLNRTAYEYLPFSAGQHRCIGADFALQEAKLALATLLQRYRLEIVPNTTIKLDLTMHPKYGLPARVLPQDRQFSRIPVRGNIRQIINLDE</sequence>
<keyword evidence="4" id="KW-0560">Oxidoreductase</keyword>
<feature type="binding site" description="axial binding residue" evidence="3">
    <location>
        <position position="397"/>
    </location>
    <ligand>
        <name>heme</name>
        <dbReference type="ChEBI" id="CHEBI:30413"/>
    </ligand>
    <ligandPart>
        <name>Fe</name>
        <dbReference type="ChEBI" id="CHEBI:18248"/>
    </ligandPart>
</feature>
<dbReference type="GO" id="GO:0020037">
    <property type="term" value="F:heme binding"/>
    <property type="evidence" value="ECO:0007669"/>
    <property type="project" value="InterPro"/>
</dbReference>
<dbReference type="GO" id="GO:0004497">
    <property type="term" value="F:monooxygenase activity"/>
    <property type="evidence" value="ECO:0007669"/>
    <property type="project" value="UniProtKB-KW"/>
</dbReference>
<evidence type="ECO:0000313" key="5">
    <source>
        <dbReference type="EMBL" id="GHO92963.1"/>
    </source>
</evidence>
<accession>A0A8J3N1W4</accession>
<evidence type="ECO:0000256" key="2">
    <source>
        <dbReference type="ARBA" id="ARBA00010617"/>
    </source>
</evidence>
<proteinExistence type="inferred from homology"/>
<dbReference type="Gene3D" id="1.10.630.10">
    <property type="entry name" value="Cytochrome P450"/>
    <property type="match status" value="1"/>
</dbReference>
<dbReference type="EMBL" id="BNJK01000001">
    <property type="protein sequence ID" value="GHO92963.1"/>
    <property type="molecule type" value="Genomic_DNA"/>
</dbReference>
<keyword evidence="4" id="KW-0503">Monooxygenase</keyword>
<gene>
    <name evidence="5" type="ORF">KSF_030110</name>
</gene>
<dbReference type="GO" id="GO:0005506">
    <property type="term" value="F:iron ion binding"/>
    <property type="evidence" value="ECO:0007669"/>
    <property type="project" value="InterPro"/>
</dbReference>
<dbReference type="SUPFAM" id="SSF48264">
    <property type="entry name" value="Cytochrome P450"/>
    <property type="match status" value="1"/>
</dbReference>
<dbReference type="PANTHER" id="PTHR24305">
    <property type="entry name" value="CYTOCHROME P450"/>
    <property type="match status" value="1"/>
</dbReference>
<name>A0A8J3N1W4_9CHLR</name>
<dbReference type="RefSeq" id="WP_220203774.1">
    <property type="nucleotide sequence ID" value="NZ_BNJK01000001.1"/>
</dbReference>
<evidence type="ECO:0000256" key="1">
    <source>
        <dbReference type="ARBA" id="ARBA00001971"/>
    </source>
</evidence>
<dbReference type="GO" id="GO:0016705">
    <property type="term" value="F:oxidoreductase activity, acting on paired donors, with incorporation or reduction of molecular oxygen"/>
    <property type="evidence" value="ECO:0007669"/>
    <property type="project" value="InterPro"/>
</dbReference>
<dbReference type="Proteomes" id="UP000597444">
    <property type="component" value="Unassembled WGS sequence"/>
</dbReference>
<dbReference type="PRINTS" id="PR00463">
    <property type="entry name" value="EP450I"/>
</dbReference>
<evidence type="ECO:0000256" key="3">
    <source>
        <dbReference type="PIRSR" id="PIRSR602401-1"/>
    </source>
</evidence>
<dbReference type="InterPro" id="IPR001128">
    <property type="entry name" value="Cyt_P450"/>
</dbReference>
<keyword evidence="3 4" id="KW-0349">Heme</keyword>
<dbReference type="InterPro" id="IPR036396">
    <property type="entry name" value="Cyt_P450_sf"/>
</dbReference>
<comment type="similarity">
    <text evidence="2 4">Belongs to the cytochrome P450 family.</text>
</comment>
<dbReference type="AlphaFoldDB" id="A0A8J3N1W4"/>
<organism evidence="5 6">
    <name type="scientific">Reticulibacter mediterranei</name>
    <dbReference type="NCBI Taxonomy" id="2778369"/>
    <lineage>
        <taxon>Bacteria</taxon>
        <taxon>Bacillati</taxon>
        <taxon>Chloroflexota</taxon>
        <taxon>Ktedonobacteria</taxon>
        <taxon>Ktedonobacterales</taxon>
        <taxon>Reticulibacteraceae</taxon>
        <taxon>Reticulibacter</taxon>
    </lineage>
</organism>
<keyword evidence="3 4" id="KW-0408">Iron</keyword>